<dbReference type="EMBL" id="LT598496">
    <property type="protein sequence ID" value="SBV27985.1"/>
    <property type="molecule type" value="Genomic_DNA"/>
</dbReference>
<keyword evidence="1" id="KW-0472">Membrane</keyword>
<reference evidence="3" key="1">
    <citation type="submission" date="2016-06" db="EMBL/GenBank/DDBJ databases">
        <authorList>
            <person name="Varghese N."/>
        </authorList>
    </citation>
    <scope>NUCLEOTIDE SEQUENCE [LARGE SCALE GENOMIC DNA]</scope>
    <source>
        <strain evidence="3">DSM 45344</strain>
    </source>
</reference>
<organism evidence="2 3">
    <name type="scientific">Micromonospora krabiensis</name>
    <dbReference type="NCBI Taxonomy" id="307121"/>
    <lineage>
        <taxon>Bacteria</taxon>
        <taxon>Bacillati</taxon>
        <taxon>Actinomycetota</taxon>
        <taxon>Actinomycetes</taxon>
        <taxon>Micromonosporales</taxon>
        <taxon>Micromonosporaceae</taxon>
        <taxon>Micromonospora</taxon>
    </lineage>
</organism>
<feature type="transmembrane region" description="Helical" evidence="1">
    <location>
        <begin position="238"/>
        <end position="257"/>
    </location>
</feature>
<feature type="transmembrane region" description="Helical" evidence="1">
    <location>
        <begin position="161"/>
        <end position="183"/>
    </location>
</feature>
<dbReference type="Pfam" id="PF12811">
    <property type="entry name" value="BaxI_1"/>
    <property type="match status" value="1"/>
</dbReference>
<dbReference type="InterPro" id="IPR010539">
    <property type="entry name" value="BaxI_1-like"/>
</dbReference>
<evidence type="ECO:0000313" key="3">
    <source>
        <dbReference type="Proteomes" id="UP000199393"/>
    </source>
</evidence>
<evidence type="ECO:0000256" key="1">
    <source>
        <dbReference type="SAM" id="Phobius"/>
    </source>
</evidence>
<dbReference type="STRING" id="307121.GA0070620_3516"/>
<feature type="transmembrane region" description="Helical" evidence="1">
    <location>
        <begin position="130"/>
        <end position="149"/>
    </location>
</feature>
<dbReference type="PANTHER" id="PTHR41282:SF1">
    <property type="entry name" value="CONSERVED TRANSMEMBRANE PROTEIN-RELATED"/>
    <property type="match status" value="1"/>
</dbReference>
<evidence type="ECO:0000313" key="2">
    <source>
        <dbReference type="EMBL" id="SBV27985.1"/>
    </source>
</evidence>
<feature type="transmembrane region" description="Helical" evidence="1">
    <location>
        <begin position="49"/>
        <end position="70"/>
    </location>
</feature>
<sequence>MHSDCEGSGGEGVAVRSANPVLNRLDETTRLESRVLGVGAADEMTVDDVVVRTVGLLLLTGVTALLSWLFVPQAAWVPAALAGSALAAIALVLVISLRAITNPVPMIVYAVVEGLLLGVASRAFELVYPGIVAQAVAGTFGVFLGMALLYRARLVRATPRLARLVIGTLLGIVAISVVNLVVYLVTGRQGLEIYSLTGEVGGLAYVVAVVAIIAGAFSFILDFDLVERSVRAGRPRRYAWLCAFGILTGLVFLYWQLLRLLSYLRR</sequence>
<feature type="transmembrane region" description="Helical" evidence="1">
    <location>
        <begin position="203"/>
        <end position="226"/>
    </location>
</feature>
<proteinExistence type="predicted"/>
<dbReference type="Proteomes" id="UP000199393">
    <property type="component" value="Chromosome I"/>
</dbReference>
<dbReference type="AlphaFoldDB" id="A0A1C3N5X6"/>
<dbReference type="PANTHER" id="PTHR41282">
    <property type="entry name" value="CONSERVED TRANSMEMBRANE PROTEIN-RELATED"/>
    <property type="match status" value="1"/>
</dbReference>
<keyword evidence="3" id="KW-1185">Reference proteome</keyword>
<feature type="transmembrane region" description="Helical" evidence="1">
    <location>
        <begin position="76"/>
        <end position="95"/>
    </location>
</feature>
<name>A0A1C3N5X6_9ACTN</name>
<dbReference type="PATRIC" id="fig|307121.4.peg.3588"/>
<keyword evidence="1" id="KW-0812">Transmembrane</keyword>
<accession>A0A1C3N5X6</accession>
<gene>
    <name evidence="2" type="ORF">GA0070620_3516</name>
</gene>
<feature type="transmembrane region" description="Helical" evidence="1">
    <location>
        <begin position="107"/>
        <end position="124"/>
    </location>
</feature>
<keyword evidence="1" id="KW-1133">Transmembrane helix</keyword>
<protein>
    <submittedName>
        <fullName evidence="2">Uncharacterized membrane protein, YccA/Bax inhibitor family</fullName>
    </submittedName>
</protein>